<reference evidence="2 3" key="1">
    <citation type="submission" date="2019-10" db="EMBL/GenBank/DDBJ databases">
        <authorList>
            <person name="Palmer J.M."/>
        </authorList>
    </citation>
    <scope>NUCLEOTIDE SEQUENCE [LARGE SCALE GENOMIC DNA]</scope>
    <source>
        <strain evidence="2 3">TWF718</strain>
    </source>
</reference>
<dbReference type="Proteomes" id="UP001313282">
    <property type="component" value="Unassembled WGS sequence"/>
</dbReference>
<evidence type="ECO:0000313" key="3">
    <source>
        <dbReference type="Proteomes" id="UP001313282"/>
    </source>
</evidence>
<sequence>MAAKASALLLGFSICALMPIVSANPASKGKDDFFTVNFDLYPKDHGYLPGRGLKIDPGLLGKCIDFSAIYNLTAPSRPETLYFPPEPVPSKYDLRLYQDGDCSKPIYEDGWPWAPELEGEDWDFVYGYYRLTMAEPVEIVEEPQMLKPVVPPGS</sequence>
<protein>
    <submittedName>
        <fullName evidence="2">Uncharacterized protein</fullName>
    </submittedName>
</protein>
<keyword evidence="3" id="KW-1185">Reference proteome</keyword>
<proteinExistence type="predicted"/>
<name>A0AAN8NSE9_9PEZI</name>
<organism evidence="2 3">
    <name type="scientific">Orbilia javanica</name>
    <dbReference type="NCBI Taxonomy" id="47235"/>
    <lineage>
        <taxon>Eukaryota</taxon>
        <taxon>Fungi</taxon>
        <taxon>Dikarya</taxon>
        <taxon>Ascomycota</taxon>
        <taxon>Pezizomycotina</taxon>
        <taxon>Orbiliomycetes</taxon>
        <taxon>Orbiliales</taxon>
        <taxon>Orbiliaceae</taxon>
        <taxon>Orbilia</taxon>
    </lineage>
</organism>
<gene>
    <name evidence="2" type="ORF">TWF718_009115</name>
</gene>
<feature type="chain" id="PRO_5043019808" evidence="1">
    <location>
        <begin position="24"/>
        <end position="154"/>
    </location>
</feature>
<keyword evidence="1" id="KW-0732">Signal</keyword>
<comment type="caution">
    <text evidence="2">The sequence shown here is derived from an EMBL/GenBank/DDBJ whole genome shotgun (WGS) entry which is preliminary data.</text>
</comment>
<dbReference type="EMBL" id="JAVHNR010000006">
    <property type="protein sequence ID" value="KAK6339722.1"/>
    <property type="molecule type" value="Genomic_DNA"/>
</dbReference>
<dbReference type="AlphaFoldDB" id="A0AAN8NSE9"/>
<evidence type="ECO:0000313" key="2">
    <source>
        <dbReference type="EMBL" id="KAK6339722.1"/>
    </source>
</evidence>
<accession>A0AAN8NSE9</accession>
<feature type="signal peptide" evidence="1">
    <location>
        <begin position="1"/>
        <end position="23"/>
    </location>
</feature>
<evidence type="ECO:0000256" key="1">
    <source>
        <dbReference type="SAM" id="SignalP"/>
    </source>
</evidence>